<dbReference type="AlphaFoldDB" id="A0A835F7L1"/>
<evidence type="ECO:0000256" key="1">
    <source>
        <dbReference type="SAM" id="SignalP"/>
    </source>
</evidence>
<keyword evidence="3" id="KW-1185">Reference proteome</keyword>
<comment type="caution">
    <text evidence="2">The sequence shown here is derived from an EMBL/GenBank/DDBJ whole genome shotgun (WGS) entry which is preliminary data.</text>
</comment>
<name>A0A835F7L1_9POAL</name>
<dbReference type="Gene3D" id="1.10.110.10">
    <property type="entry name" value="Plant lipid-transfer and hydrophobic proteins"/>
    <property type="match status" value="1"/>
</dbReference>
<sequence>MKHQTVAVLLLIVVSALVSPHLVIGVKRPRCTVEDKNNVLAHCGHYTIHGHPKEVPPKHSSCCKAAEGHDMQCIVDLLNVTERKNHDQRAIIDLETACN</sequence>
<reference evidence="2" key="1">
    <citation type="submission" date="2020-07" db="EMBL/GenBank/DDBJ databases">
        <title>Genome sequence and genetic diversity analysis of an under-domesticated orphan crop, white fonio (Digitaria exilis).</title>
        <authorList>
            <person name="Bennetzen J.L."/>
            <person name="Chen S."/>
            <person name="Ma X."/>
            <person name="Wang X."/>
            <person name="Yssel A.E.J."/>
            <person name="Chaluvadi S.R."/>
            <person name="Johnson M."/>
            <person name="Gangashetty P."/>
            <person name="Hamidou F."/>
            <person name="Sanogo M.D."/>
            <person name="Zwaenepoel A."/>
            <person name="Wallace J."/>
            <person name="Van De Peer Y."/>
            <person name="Van Deynze A."/>
        </authorList>
    </citation>
    <scope>NUCLEOTIDE SEQUENCE</scope>
    <source>
        <tissue evidence="2">Leaves</tissue>
    </source>
</reference>
<evidence type="ECO:0008006" key="4">
    <source>
        <dbReference type="Google" id="ProtNLM"/>
    </source>
</evidence>
<accession>A0A835F7L1</accession>
<dbReference type="OrthoDB" id="672557at2759"/>
<organism evidence="2 3">
    <name type="scientific">Digitaria exilis</name>
    <dbReference type="NCBI Taxonomy" id="1010633"/>
    <lineage>
        <taxon>Eukaryota</taxon>
        <taxon>Viridiplantae</taxon>
        <taxon>Streptophyta</taxon>
        <taxon>Embryophyta</taxon>
        <taxon>Tracheophyta</taxon>
        <taxon>Spermatophyta</taxon>
        <taxon>Magnoliopsida</taxon>
        <taxon>Liliopsida</taxon>
        <taxon>Poales</taxon>
        <taxon>Poaceae</taxon>
        <taxon>PACMAD clade</taxon>
        <taxon>Panicoideae</taxon>
        <taxon>Panicodae</taxon>
        <taxon>Paniceae</taxon>
        <taxon>Anthephorinae</taxon>
        <taxon>Digitaria</taxon>
    </lineage>
</organism>
<feature type="signal peptide" evidence="1">
    <location>
        <begin position="1"/>
        <end position="25"/>
    </location>
</feature>
<gene>
    <name evidence="2" type="ORF">HU200_016648</name>
</gene>
<dbReference type="Proteomes" id="UP000636709">
    <property type="component" value="Unassembled WGS sequence"/>
</dbReference>
<protein>
    <recommendedName>
        <fullName evidence="4">Bifunctional inhibitor/plant lipid transfer protein/seed storage helical domain-containing protein</fullName>
    </recommendedName>
</protein>
<dbReference type="InterPro" id="IPR036312">
    <property type="entry name" value="Bifun_inhib/LTP/seed_sf"/>
</dbReference>
<evidence type="ECO:0000313" key="2">
    <source>
        <dbReference type="EMBL" id="KAF8730785.1"/>
    </source>
</evidence>
<dbReference type="EMBL" id="JACEFO010001613">
    <property type="protein sequence ID" value="KAF8730785.1"/>
    <property type="molecule type" value="Genomic_DNA"/>
</dbReference>
<keyword evidence="1" id="KW-0732">Signal</keyword>
<evidence type="ECO:0000313" key="3">
    <source>
        <dbReference type="Proteomes" id="UP000636709"/>
    </source>
</evidence>
<proteinExistence type="predicted"/>
<feature type="chain" id="PRO_5032841408" description="Bifunctional inhibitor/plant lipid transfer protein/seed storage helical domain-containing protein" evidence="1">
    <location>
        <begin position="26"/>
        <end position="99"/>
    </location>
</feature>